<dbReference type="Ensembl" id="ENSSSCT00040076280.1">
    <property type="protein sequence ID" value="ENSSSCP00040032783.1"/>
    <property type="gene ID" value="ENSSSCG00040056304.1"/>
</dbReference>
<dbReference type="Ensembl" id="ENSSSCT00060000015.1">
    <property type="protein sequence ID" value="ENSSSCP00060000002.1"/>
    <property type="gene ID" value="ENSSSCG00060000015.1"/>
</dbReference>
<dbReference type="Proteomes" id="UP000694722">
    <property type="component" value="Unplaced"/>
</dbReference>
<protein>
    <submittedName>
        <fullName evidence="1">Uncharacterized protein</fullName>
    </submittedName>
</protein>
<dbReference type="Proteomes" id="UP000694570">
    <property type="component" value="Unplaced"/>
</dbReference>
<sequence>MLNITNYLSNAYQNYNKVPPHTSQNATINKPTKSKCWRGCGEKGILPHCWWECKLVQPLWKTAWMYLRKLNRELPYDPAIPLLGIYLDKTFTERDTCTPMFSGALLNNSQDMETT</sequence>
<reference evidence="1" key="1">
    <citation type="submission" date="2025-05" db="UniProtKB">
        <authorList>
            <consortium name="Ensembl"/>
        </authorList>
    </citation>
    <scope>IDENTIFICATION</scope>
</reference>
<organism evidence="1 2">
    <name type="scientific">Sus scrofa</name>
    <name type="common">Pig</name>
    <dbReference type="NCBI Taxonomy" id="9823"/>
    <lineage>
        <taxon>Eukaryota</taxon>
        <taxon>Metazoa</taxon>
        <taxon>Chordata</taxon>
        <taxon>Craniata</taxon>
        <taxon>Vertebrata</taxon>
        <taxon>Euteleostomi</taxon>
        <taxon>Mammalia</taxon>
        <taxon>Eutheria</taxon>
        <taxon>Laurasiatheria</taxon>
        <taxon>Artiodactyla</taxon>
        <taxon>Suina</taxon>
        <taxon>Suidae</taxon>
        <taxon>Sus</taxon>
    </lineage>
</organism>
<dbReference type="Proteomes" id="UP000694723">
    <property type="component" value="Unplaced"/>
</dbReference>
<dbReference type="Ensembl" id="ENSSSCT00030031766.1">
    <property type="protein sequence ID" value="ENSSSCP00030014277.1"/>
    <property type="gene ID" value="ENSSSCG00030022892.1"/>
</dbReference>
<evidence type="ECO:0000313" key="2">
    <source>
        <dbReference type="Proteomes" id="UP000694570"/>
    </source>
</evidence>
<evidence type="ECO:0000313" key="1">
    <source>
        <dbReference type="Ensembl" id="ENSSSCP00030014277.1"/>
    </source>
</evidence>
<name>A0A8D0W0R8_PIG</name>
<proteinExistence type="predicted"/>
<accession>A0A8D0W0R8</accession>
<dbReference type="AlphaFoldDB" id="A0A8D0W0R8"/>